<reference evidence="1 2" key="1">
    <citation type="submission" date="2012-07" db="EMBL/GenBank/DDBJ databases">
        <authorList>
            <person name="Durkin A.S."/>
            <person name="McCorrison J."/>
            <person name="Torralba M."/>
            <person name="Gillis M."/>
            <person name="Methe B."/>
            <person name="Sutton G."/>
            <person name="Nelson K.E."/>
        </authorList>
    </citation>
    <scope>NUCLEOTIDE SEQUENCE [LARGE SCALE GENOMIC DNA]</scope>
    <source>
        <strain evidence="1 2">Fnf 1007</strain>
    </source>
</reference>
<comment type="caution">
    <text evidence="1">The sequence shown here is derived from an EMBL/GenBank/DDBJ whole genome shotgun (WGS) entry which is preliminary data.</text>
</comment>
<evidence type="ECO:0000313" key="2">
    <source>
        <dbReference type="Proteomes" id="UP000003120"/>
    </source>
</evidence>
<evidence type="ECO:0000313" key="1">
    <source>
        <dbReference type="EMBL" id="EJU17767.1"/>
    </source>
</evidence>
<dbReference type="RefSeq" id="WP_005961269.1">
    <property type="nucleotide sequence ID" value="NZ_ALKK01000040.1"/>
</dbReference>
<accession>A0AAN3VVV4</accession>
<sequence>MITAEIELALFHYCFKKNKAILPRVQRGYIINHECDILLCSKNNYLTEIEIKVSIADIKADLKKKHCHHDNKLKKVIFCIPQNLLEKAKEIIPKEFGIWTVEYKEITVYHFYESKKEFKYIIREFRKAHVNKEVQKVSEEIVWEMWRLSSLRYWATLKENIALKKQKMKKVEL</sequence>
<dbReference type="Proteomes" id="UP000003120">
    <property type="component" value="Unassembled WGS sequence"/>
</dbReference>
<dbReference type="AlphaFoldDB" id="A0AAN3VVV4"/>
<proteinExistence type="predicted"/>
<organism evidence="1 2">
    <name type="scientific">Fusobacterium necrophorum subsp. funduliforme Fnf 1007</name>
    <dbReference type="NCBI Taxonomy" id="1161424"/>
    <lineage>
        <taxon>Bacteria</taxon>
        <taxon>Fusobacteriati</taxon>
        <taxon>Fusobacteriota</taxon>
        <taxon>Fusobacteriia</taxon>
        <taxon>Fusobacteriales</taxon>
        <taxon>Fusobacteriaceae</taxon>
        <taxon>Fusobacterium</taxon>
    </lineage>
</organism>
<gene>
    <name evidence="1" type="ORF">HMPREF1127_2119</name>
</gene>
<protein>
    <submittedName>
        <fullName evidence="1">Uncharacterized protein</fullName>
    </submittedName>
</protein>
<name>A0AAN3VVV4_9FUSO</name>
<dbReference type="EMBL" id="ALKK01000040">
    <property type="protein sequence ID" value="EJU17767.1"/>
    <property type="molecule type" value="Genomic_DNA"/>
</dbReference>